<organism evidence="1 2">
    <name type="scientific">Romanomermis culicivorax</name>
    <name type="common">Nematode worm</name>
    <dbReference type="NCBI Taxonomy" id="13658"/>
    <lineage>
        <taxon>Eukaryota</taxon>
        <taxon>Metazoa</taxon>
        <taxon>Ecdysozoa</taxon>
        <taxon>Nematoda</taxon>
        <taxon>Enoplea</taxon>
        <taxon>Dorylaimia</taxon>
        <taxon>Mermithida</taxon>
        <taxon>Mermithoidea</taxon>
        <taxon>Mermithidae</taxon>
        <taxon>Romanomermis</taxon>
    </lineage>
</organism>
<dbReference type="InterPro" id="IPR019188">
    <property type="entry name" value="SNAPC1"/>
</dbReference>
<dbReference type="PANTHER" id="PTHR15131:SF3">
    <property type="entry name" value="SNRNA-ACTIVATING PROTEIN COMPLEX SUBUNIT 1"/>
    <property type="match status" value="1"/>
</dbReference>
<dbReference type="GO" id="GO:0043565">
    <property type="term" value="F:sequence-specific DNA binding"/>
    <property type="evidence" value="ECO:0007669"/>
    <property type="project" value="TreeGrafter"/>
</dbReference>
<accession>A0A915I6L6</accession>
<dbReference type="AlphaFoldDB" id="A0A915I6L6"/>
<dbReference type="WBParaSite" id="nRc.2.0.1.t09784-RA">
    <property type="protein sequence ID" value="nRc.2.0.1.t09784-RA"/>
    <property type="gene ID" value="nRc.2.0.1.g09784"/>
</dbReference>
<evidence type="ECO:0000313" key="2">
    <source>
        <dbReference type="WBParaSite" id="nRc.2.0.1.t09784-RA"/>
    </source>
</evidence>
<dbReference type="Pfam" id="PF09808">
    <property type="entry name" value="SNAPC1"/>
    <property type="match status" value="1"/>
</dbReference>
<dbReference type="Proteomes" id="UP000887565">
    <property type="component" value="Unplaced"/>
</dbReference>
<dbReference type="GO" id="GO:0042795">
    <property type="term" value="P:snRNA transcription by RNA polymerase II"/>
    <property type="evidence" value="ECO:0007669"/>
    <property type="project" value="TreeGrafter"/>
</dbReference>
<reference evidence="2" key="1">
    <citation type="submission" date="2022-11" db="UniProtKB">
        <authorList>
            <consortium name="WormBaseParasite"/>
        </authorList>
    </citation>
    <scope>IDENTIFICATION</scope>
</reference>
<keyword evidence="1" id="KW-1185">Reference proteome</keyword>
<sequence length="294" mass="34564">MKGCGTSVTPITAGVRSDIERFLQKFIEIASVRFDHFAACFNEMKFHYIFTGRSSEYELREFTEKTLLIALSFCFSPYSFQVNVGGIYLLYSLFNLQPRKYQMQIRITPQQLNNLKRLLNDLREQHHFDTCYVLDKLFRDNAFHICAYPDEHNPLNYHRFENKDDVDKAVENYQNTETFINEFSGDRLIPQLETLHDEYIRLKKRLFQNENLPEALSLINDNTMNAVKKTLNDCEQKLESKPTKGKKNQTEPYNVEVIVEGKSCPVKSQKLKERRSAIKEKAYTDKVANKRSRK</sequence>
<protein>
    <submittedName>
        <fullName evidence="2">snRNA-activating protein complex subunit 1</fullName>
    </submittedName>
</protein>
<dbReference type="OMA" id="KTMAHVQ"/>
<dbReference type="GO" id="GO:0042796">
    <property type="term" value="P:snRNA transcription by RNA polymerase III"/>
    <property type="evidence" value="ECO:0007669"/>
    <property type="project" value="TreeGrafter"/>
</dbReference>
<dbReference type="PANTHER" id="PTHR15131">
    <property type="entry name" value="SMALL NUCLEAR RNA ACTIVATING COMPLEX, POLYPEPTIDE 1"/>
    <property type="match status" value="1"/>
</dbReference>
<dbReference type="GO" id="GO:0019185">
    <property type="term" value="C:snRNA-activating protein complex"/>
    <property type="evidence" value="ECO:0007669"/>
    <property type="project" value="TreeGrafter"/>
</dbReference>
<name>A0A915I6L6_ROMCU</name>
<proteinExistence type="predicted"/>
<evidence type="ECO:0000313" key="1">
    <source>
        <dbReference type="Proteomes" id="UP000887565"/>
    </source>
</evidence>